<feature type="compositionally biased region" description="Polar residues" evidence="6">
    <location>
        <begin position="1"/>
        <end position="11"/>
    </location>
</feature>
<dbReference type="InterPro" id="IPR030697">
    <property type="entry name" value="Rab29/Rab38/Rab32"/>
</dbReference>
<feature type="compositionally biased region" description="Polar residues" evidence="6">
    <location>
        <begin position="402"/>
        <end position="411"/>
    </location>
</feature>
<dbReference type="SMART" id="SM00176">
    <property type="entry name" value="RAN"/>
    <property type="match status" value="1"/>
</dbReference>
<dbReference type="InterPro" id="IPR027417">
    <property type="entry name" value="P-loop_NTPase"/>
</dbReference>
<dbReference type="GO" id="GO:0005525">
    <property type="term" value="F:GTP binding"/>
    <property type="evidence" value="ECO:0007669"/>
    <property type="project" value="UniProtKB-KW"/>
</dbReference>
<feature type="region of interest" description="Disordered" evidence="6">
    <location>
        <begin position="235"/>
        <end position="264"/>
    </location>
</feature>
<dbReference type="PANTHER" id="PTHR47981:SF39">
    <property type="entry name" value="RAS-RELATED PROTEIN RAB"/>
    <property type="match status" value="1"/>
</dbReference>
<protein>
    <submittedName>
        <fullName evidence="7">Ras-related protein Rab-32</fullName>
    </submittedName>
</protein>
<keyword evidence="4" id="KW-0449">Lipoprotein</keyword>
<feature type="region of interest" description="Disordered" evidence="6">
    <location>
        <begin position="840"/>
        <end position="859"/>
    </location>
</feature>
<dbReference type="GO" id="GO:0005764">
    <property type="term" value="C:lysosome"/>
    <property type="evidence" value="ECO:0007669"/>
    <property type="project" value="TreeGrafter"/>
</dbReference>
<evidence type="ECO:0000256" key="2">
    <source>
        <dbReference type="ARBA" id="ARBA00022741"/>
    </source>
</evidence>
<feature type="region of interest" description="Disordered" evidence="6">
    <location>
        <begin position="356"/>
        <end position="411"/>
    </location>
</feature>
<feature type="compositionally biased region" description="Polar residues" evidence="6">
    <location>
        <begin position="631"/>
        <end position="651"/>
    </location>
</feature>
<dbReference type="Gene3D" id="3.40.50.300">
    <property type="entry name" value="P-loop containing nucleotide triphosphate hydrolases"/>
    <property type="match status" value="1"/>
</dbReference>
<dbReference type="Pfam" id="PF00071">
    <property type="entry name" value="Ras"/>
    <property type="match status" value="1"/>
</dbReference>
<evidence type="ECO:0000256" key="4">
    <source>
        <dbReference type="ARBA" id="ARBA00023288"/>
    </source>
</evidence>
<dbReference type="GO" id="GO:0045335">
    <property type="term" value="C:phagocytic vesicle"/>
    <property type="evidence" value="ECO:0007669"/>
    <property type="project" value="TreeGrafter"/>
</dbReference>
<dbReference type="PANTHER" id="PTHR47981">
    <property type="entry name" value="RAB FAMILY"/>
    <property type="match status" value="1"/>
</dbReference>
<dbReference type="InterPro" id="IPR001806">
    <property type="entry name" value="Small_GTPase"/>
</dbReference>
<feature type="compositionally biased region" description="Polar residues" evidence="6">
    <location>
        <begin position="733"/>
        <end position="749"/>
    </location>
</feature>
<feature type="compositionally biased region" description="Polar residues" evidence="6">
    <location>
        <begin position="377"/>
        <end position="395"/>
    </location>
</feature>
<dbReference type="EMBL" id="GBXI01012935">
    <property type="protein sequence ID" value="JAD01357.1"/>
    <property type="molecule type" value="Transcribed_RNA"/>
</dbReference>
<feature type="region of interest" description="Disordered" evidence="6">
    <location>
        <begin position="1"/>
        <end position="219"/>
    </location>
</feature>
<dbReference type="CDD" id="cd04107">
    <property type="entry name" value="Rab32_Rab38"/>
    <property type="match status" value="1"/>
</dbReference>
<reference evidence="7" key="1">
    <citation type="submission" date="2014-11" db="EMBL/GenBank/DDBJ databases">
        <authorList>
            <person name="Geib S."/>
        </authorList>
    </citation>
    <scope>NUCLEOTIDE SEQUENCE</scope>
</reference>
<evidence type="ECO:0000256" key="5">
    <source>
        <dbReference type="ARBA" id="ARBA00023289"/>
    </source>
</evidence>
<feature type="compositionally biased region" description="Low complexity" evidence="6">
    <location>
        <begin position="661"/>
        <end position="676"/>
    </location>
</feature>
<feature type="region of interest" description="Disordered" evidence="6">
    <location>
        <begin position="630"/>
        <end position="696"/>
    </location>
</feature>
<dbReference type="PROSITE" id="PS51419">
    <property type="entry name" value="RAB"/>
    <property type="match status" value="1"/>
</dbReference>
<evidence type="ECO:0000313" key="7">
    <source>
        <dbReference type="EMBL" id="JAD01357.1"/>
    </source>
</evidence>
<name>A0A0A1WRB6_ZEUCU</name>
<feature type="compositionally biased region" description="Polar residues" evidence="6">
    <location>
        <begin position="207"/>
        <end position="218"/>
    </location>
</feature>
<evidence type="ECO:0000256" key="1">
    <source>
        <dbReference type="ARBA" id="ARBA00006270"/>
    </source>
</evidence>
<gene>
    <name evidence="7" type="primary">Rab32</name>
    <name evidence="7" type="ORF">g.39378</name>
</gene>
<feature type="compositionally biased region" description="Low complexity" evidence="6">
    <location>
        <begin position="24"/>
        <end position="37"/>
    </location>
</feature>
<dbReference type="PRINTS" id="PR00449">
    <property type="entry name" value="RASTRNSFRMNG"/>
</dbReference>
<dbReference type="GO" id="GO:0003924">
    <property type="term" value="F:GTPase activity"/>
    <property type="evidence" value="ECO:0007669"/>
    <property type="project" value="InterPro"/>
</dbReference>
<feature type="region of interest" description="Disordered" evidence="6">
    <location>
        <begin position="792"/>
        <end position="817"/>
    </location>
</feature>
<evidence type="ECO:0000256" key="3">
    <source>
        <dbReference type="ARBA" id="ARBA00023134"/>
    </source>
</evidence>
<feature type="compositionally biased region" description="Low complexity" evidence="6">
    <location>
        <begin position="435"/>
        <end position="446"/>
    </location>
</feature>
<proteinExistence type="inferred from homology"/>
<dbReference type="AlphaFoldDB" id="A0A0A1WRB6"/>
<dbReference type="InterPro" id="IPR005225">
    <property type="entry name" value="Small_GTP-bd"/>
</dbReference>
<feature type="region of interest" description="Disordered" evidence="6">
    <location>
        <begin position="320"/>
        <end position="344"/>
    </location>
</feature>
<dbReference type="GO" id="GO:0090385">
    <property type="term" value="P:phagosome-lysosome fusion"/>
    <property type="evidence" value="ECO:0007669"/>
    <property type="project" value="TreeGrafter"/>
</dbReference>
<dbReference type="GO" id="GO:0008333">
    <property type="term" value="P:endosome to lysosome transport"/>
    <property type="evidence" value="ECO:0007669"/>
    <property type="project" value="TreeGrafter"/>
</dbReference>
<evidence type="ECO:0000256" key="6">
    <source>
        <dbReference type="SAM" id="MobiDB-lite"/>
    </source>
</evidence>
<reference evidence="7" key="2">
    <citation type="journal article" date="2015" name="Gigascience">
        <title>Reconstructing a comprehensive transcriptome assembly of a white-pupal translocated strain of the pest fruit fly Bactrocera cucurbitae.</title>
        <authorList>
            <person name="Sim S.B."/>
            <person name="Calla B."/>
            <person name="Hall B."/>
            <person name="DeRego T."/>
            <person name="Geib S.M."/>
        </authorList>
    </citation>
    <scope>NUCLEOTIDE SEQUENCE</scope>
</reference>
<dbReference type="SMART" id="SM00174">
    <property type="entry name" value="RHO"/>
    <property type="match status" value="1"/>
</dbReference>
<keyword evidence="3" id="KW-0342">GTP-binding</keyword>
<sequence>MQNVEVQPTTLTDDENLDLAKVETTTTPTSDLPSTATNTPNDSASTSRKTVSANRECVQSDPETRRKSKARSRFTSALRKLSGRKKQTISKDTSTESSLAGGHSCEIVSAPETVLSSGGEDTGDTNATPSPESKPKKKSKLAKRFLLGGLKRSKSNSAKKSIDEDEEGDLVQGSQEETPVEDVDVIDDAHVPVEETAEPHTKRKVTITLSDSQQTTVRDLNERAVEEQQLAVETNVTAVTGAPSETDYLSPIEDKTQPSTHESVGGDVEVVQTPATITEDINVVASPPKSAAGQKKKKLKTKKSTLKEAAVTIIKTTATTSSGSTVPTTTPKQTAATVQKTSTTRTTTITTDEKFVITQSTRDTPPSERAPAKPSRVATNAQPQITEPTAATSTGAVRKGSTRTSPTLGREQLSSFGAVSIAAAVAGKRQRAKSGKSSTNQASSKSASKKVSSKVSDNSAETTKPTEEAETELMHTSANPLQRGHRFPKPSPTVLTSFGTKGEVSAATSKASASATTQSASRSNVIAKLATPTTPITDKTTNEGAVTAIADADTVEENHTKPTNSTIALVDAPTQKTDNSVATLEAIRKQIQFQLESHASIDRQLPQTETTQRQEQRQHQVLVAPQLLLDDTTSPPHSLQSNASQSNYHQQPPSYTPPSIPTITTSTPLATTPPETRSASSAHYRHPSSSKVILPDPDIYSDIYADKSAALLYIADESVTTASSSGADEVVSSAESAQPSDYSGNNIRNPNLPGYALSNDFEPDEQRHYGPPLQPTVRFAVGSVVRPLATSFDSPLHDHSSYESNPSSDSHSESSRRRIRYISQPLTFDEDFETIQQRHEKLKYSKTPGSEYSVDSEYDSGDNQMPAFGDLTMEQDMEPTIMTSANTEKREHLYKILVIGELGTGKTSFIKRYVHQFFSQNYRATIGVDFALKVLHWDPNTTVRLQLWDIAGQERFGNMTRVYYKEAVGAFIVFDVTRSGTFDCVSKWKEDLDSKVQLPDGSPIPCILLANKCDQEKQGIVTSPEKMDEYVRENGFAGWYETSAKENINIDEAARALVNKILLNDKLISAADLADSEKFNLNSSVDQSSSENKGKCYC</sequence>
<feature type="region of interest" description="Disordered" evidence="6">
    <location>
        <begin position="427"/>
        <end position="498"/>
    </location>
</feature>
<dbReference type="GO" id="GO:0005770">
    <property type="term" value="C:late endosome"/>
    <property type="evidence" value="ECO:0007669"/>
    <property type="project" value="TreeGrafter"/>
</dbReference>
<accession>A0A0A1WRB6</accession>
<dbReference type="GO" id="GO:0005802">
    <property type="term" value="C:trans-Golgi network"/>
    <property type="evidence" value="ECO:0007669"/>
    <property type="project" value="InterPro"/>
</dbReference>
<feature type="compositionally biased region" description="Polar residues" evidence="6">
    <location>
        <begin position="38"/>
        <end position="53"/>
    </location>
</feature>
<dbReference type="SMART" id="SM00175">
    <property type="entry name" value="RAB"/>
    <property type="match status" value="1"/>
</dbReference>
<dbReference type="SUPFAM" id="SSF52540">
    <property type="entry name" value="P-loop containing nucleoside triphosphate hydrolases"/>
    <property type="match status" value="1"/>
</dbReference>
<feature type="region of interest" description="Disordered" evidence="6">
    <location>
        <begin position="722"/>
        <end position="773"/>
    </location>
</feature>
<feature type="compositionally biased region" description="Basic and acidic residues" evidence="6">
    <location>
        <begin position="187"/>
        <end position="200"/>
    </location>
</feature>
<dbReference type="SMART" id="SM00173">
    <property type="entry name" value="RAS"/>
    <property type="match status" value="1"/>
</dbReference>
<feature type="compositionally biased region" description="Low complexity" evidence="6">
    <location>
        <begin position="453"/>
        <end position="463"/>
    </location>
</feature>
<comment type="similarity">
    <text evidence="1">Belongs to the small GTPase superfamily. Rab family.</text>
</comment>
<keyword evidence="2" id="KW-0547">Nucleotide-binding</keyword>
<dbReference type="NCBIfam" id="TIGR00231">
    <property type="entry name" value="small_GTP"/>
    <property type="match status" value="1"/>
</dbReference>
<dbReference type="FunFam" id="3.40.50.300:FF:000222">
    <property type="entry name" value="RAB32, member RAS oncogene family"/>
    <property type="match status" value="1"/>
</dbReference>
<keyword evidence="5" id="KW-0636">Prenylation</keyword>
<organism evidence="7">
    <name type="scientific">Zeugodacus cucurbitae</name>
    <name type="common">Melon fruit fly</name>
    <name type="synonym">Bactrocera cucurbitae</name>
    <dbReference type="NCBI Taxonomy" id="28588"/>
    <lineage>
        <taxon>Eukaryota</taxon>
        <taxon>Metazoa</taxon>
        <taxon>Ecdysozoa</taxon>
        <taxon>Arthropoda</taxon>
        <taxon>Hexapoda</taxon>
        <taxon>Insecta</taxon>
        <taxon>Pterygota</taxon>
        <taxon>Neoptera</taxon>
        <taxon>Endopterygota</taxon>
        <taxon>Diptera</taxon>
        <taxon>Brachycera</taxon>
        <taxon>Muscomorpha</taxon>
        <taxon>Tephritoidea</taxon>
        <taxon>Tephritidae</taxon>
        <taxon>Zeugodacus</taxon>
        <taxon>Zeugodacus</taxon>
    </lineage>
</organism>
<dbReference type="PROSITE" id="PS51421">
    <property type="entry name" value="RAS"/>
    <property type="match status" value="1"/>
</dbReference>